<comment type="subcellular location">
    <subcellularLocation>
        <location evidence="7">Cytoplasm</location>
    </subcellularLocation>
</comment>
<dbReference type="SUPFAM" id="SSF55486">
    <property type="entry name" value="Metalloproteases ('zincins'), catalytic domain"/>
    <property type="match status" value="1"/>
</dbReference>
<evidence type="ECO:0000313" key="9">
    <source>
        <dbReference type="Proteomes" id="UP000619238"/>
    </source>
</evidence>
<dbReference type="NCBIfam" id="TIGR00043">
    <property type="entry name" value="rRNA maturation RNase YbeY"/>
    <property type="match status" value="1"/>
</dbReference>
<evidence type="ECO:0000256" key="4">
    <source>
        <dbReference type="ARBA" id="ARBA00022759"/>
    </source>
</evidence>
<name>A0ABR7Q9Z3_9FLAO</name>
<dbReference type="InterPro" id="IPR023091">
    <property type="entry name" value="MetalPrtase_cat_dom_sf_prd"/>
</dbReference>
<evidence type="ECO:0000256" key="5">
    <source>
        <dbReference type="ARBA" id="ARBA00022801"/>
    </source>
</evidence>
<dbReference type="HAMAP" id="MF_00009">
    <property type="entry name" value="Endoribonucl_YbeY"/>
    <property type="match status" value="1"/>
</dbReference>
<keyword evidence="2 7" id="KW-0540">Nuclease</keyword>
<evidence type="ECO:0000256" key="6">
    <source>
        <dbReference type="ARBA" id="ARBA00022833"/>
    </source>
</evidence>
<organism evidence="8 9">
    <name type="scientific">Kordia aestuariivivens</name>
    <dbReference type="NCBI Taxonomy" id="2759037"/>
    <lineage>
        <taxon>Bacteria</taxon>
        <taxon>Pseudomonadati</taxon>
        <taxon>Bacteroidota</taxon>
        <taxon>Flavobacteriia</taxon>
        <taxon>Flavobacteriales</taxon>
        <taxon>Flavobacteriaceae</taxon>
        <taxon>Kordia</taxon>
    </lineage>
</organism>
<feature type="binding site" evidence="7">
    <location>
        <position position="105"/>
    </location>
    <ligand>
        <name>Zn(2+)</name>
        <dbReference type="ChEBI" id="CHEBI:29105"/>
        <note>catalytic</note>
    </ligand>
</feature>
<keyword evidence="4 7" id="KW-0255">Endonuclease</keyword>
<keyword evidence="7" id="KW-0690">Ribosome biogenesis</keyword>
<dbReference type="PANTHER" id="PTHR46986">
    <property type="entry name" value="ENDORIBONUCLEASE YBEY, CHLOROPLASTIC"/>
    <property type="match status" value="1"/>
</dbReference>
<dbReference type="Pfam" id="PF02130">
    <property type="entry name" value="YbeY"/>
    <property type="match status" value="1"/>
</dbReference>
<evidence type="ECO:0000256" key="3">
    <source>
        <dbReference type="ARBA" id="ARBA00022723"/>
    </source>
</evidence>
<keyword evidence="7" id="KW-0698">rRNA processing</keyword>
<keyword evidence="6 7" id="KW-0862">Zinc</keyword>
<comment type="cofactor">
    <cofactor evidence="7">
        <name>Zn(2+)</name>
        <dbReference type="ChEBI" id="CHEBI:29105"/>
    </cofactor>
    <text evidence="7">Binds 1 zinc ion.</text>
</comment>
<accession>A0ABR7Q9Z3</accession>
<dbReference type="Proteomes" id="UP000619238">
    <property type="component" value="Unassembled WGS sequence"/>
</dbReference>
<evidence type="ECO:0000256" key="7">
    <source>
        <dbReference type="HAMAP-Rule" id="MF_00009"/>
    </source>
</evidence>
<keyword evidence="5 7" id="KW-0378">Hydrolase</keyword>
<keyword evidence="3 7" id="KW-0479">Metal-binding</keyword>
<dbReference type="Gene3D" id="3.40.390.30">
    <property type="entry name" value="Metalloproteases ('zincins'), catalytic domain"/>
    <property type="match status" value="1"/>
</dbReference>
<dbReference type="InterPro" id="IPR002036">
    <property type="entry name" value="YbeY"/>
</dbReference>
<sequence>MISFNYETQFELPNEAKIEEWIRKVIASENKREGEINYIFCNDAYLHKLNVEFLQHDTLTDIISFDNTVGNELHGDIFISIELVKENAKDFVVSFDEELRRVMIHGVLHYCGYNDKTEADQAVMTAKEDEKLSMFHVEQS</sequence>
<proteinExistence type="inferred from homology"/>
<dbReference type="EMBL" id="JACGWS010000006">
    <property type="protein sequence ID" value="MBC8755387.1"/>
    <property type="molecule type" value="Genomic_DNA"/>
</dbReference>
<dbReference type="EC" id="3.1.-.-" evidence="7"/>
<protein>
    <recommendedName>
        <fullName evidence="7">Endoribonuclease YbeY</fullName>
        <ecNumber evidence="7">3.1.-.-</ecNumber>
    </recommendedName>
</protein>
<comment type="caution">
    <text evidence="8">The sequence shown here is derived from an EMBL/GenBank/DDBJ whole genome shotgun (WGS) entry which is preliminary data.</text>
</comment>
<comment type="similarity">
    <text evidence="1 7">Belongs to the endoribonuclease YbeY family.</text>
</comment>
<evidence type="ECO:0000256" key="1">
    <source>
        <dbReference type="ARBA" id="ARBA00010875"/>
    </source>
</evidence>
<evidence type="ECO:0000313" key="8">
    <source>
        <dbReference type="EMBL" id="MBC8755387.1"/>
    </source>
</evidence>
<evidence type="ECO:0000256" key="2">
    <source>
        <dbReference type="ARBA" id="ARBA00022722"/>
    </source>
</evidence>
<keyword evidence="7" id="KW-0963">Cytoplasm</keyword>
<gene>
    <name evidence="7 8" type="primary">ybeY</name>
    <name evidence="8" type="ORF">H2O64_11920</name>
</gene>
<keyword evidence="9" id="KW-1185">Reference proteome</keyword>
<feature type="binding site" evidence="7">
    <location>
        <position position="109"/>
    </location>
    <ligand>
        <name>Zn(2+)</name>
        <dbReference type="ChEBI" id="CHEBI:29105"/>
        <note>catalytic</note>
    </ligand>
</feature>
<feature type="binding site" evidence="7">
    <location>
        <position position="115"/>
    </location>
    <ligand>
        <name>Zn(2+)</name>
        <dbReference type="ChEBI" id="CHEBI:29105"/>
        <note>catalytic</note>
    </ligand>
</feature>
<dbReference type="RefSeq" id="WP_187562432.1">
    <property type="nucleotide sequence ID" value="NZ_JACGWS010000006.1"/>
</dbReference>
<dbReference type="PANTHER" id="PTHR46986:SF1">
    <property type="entry name" value="ENDORIBONUCLEASE YBEY, CHLOROPLASTIC"/>
    <property type="match status" value="1"/>
</dbReference>
<comment type="function">
    <text evidence="7">Single strand-specific metallo-endoribonuclease involved in late-stage 70S ribosome quality control and in maturation of the 3' terminus of the 16S rRNA.</text>
</comment>
<reference evidence="8 9" key="1">
    <citation type="submission" date="2020-07" db="EMBL/GenBank/DDBJ databases">
        <title>Description of Kordia aestuariivivens sp. nov., isolated from a tidal flat.</title>
        <authorList>
            <person name="Park S."/>
            <person name="Yoon J.-H."/>
        </authorList>
    </citation>
    <scope>NUCLEOTIDE SEQUENCE [LARGE SCALE GENOMIC DNA]</scope>
    <source>
        <strain evidence="8 9">YSTF-M3</strain>
    </source>
</reference>